<dbReference type="InterPro" id="IPR009525">
    <property type="entry name" value="DUF1145"/>
</dbReference>
<name>A0ABQ4P344_9GAMM</name>
<dbReference type="Proteomes" id="UP000761574">
    <property type="component" value="Unassembled WGS sequence"/>
</dbReference>
<keyword evidence="3" id="KW-1185">Reference proteome</keyword>
<keyword evidence="1" id="KW-1133">Transmembrane helix</keyword>
<protein>
    <recommendedName>
        <fullName evidence="4">DUF1145 domain-containing protein</fullName>
    </recommendedName>
</protein>
<dbReference type="EMBL" id="BPFB01000001">
    <property type="protein sequence ID" value="GIU41896.1"/>
    <property type="molecule type" value="Genomic_DNA"/>
</dbReference>
<sequence length="93" mass="10486">MKILILVGKAITLCAWLLMLYNLFIPIGDDISQLLSLLLLLTVVMHCVQLLIFHRLFNPLLSLGKADYGAVLLFGVFSLLDYRQRVLANMVNP</sequence>
<dbReference type="RefSeq" id="WP_119978742.1">
    <property type="nucleotide sequence ID" value="NZ_BPFB01000001.1"/>
</dbReference>
<evidence type="ECO:0000256" key="1">
    <source>
        <dbReference type="SAM" id="Phobius"/>
    </source>
</evidence>
<gene>
    <name evidence="2" type="ORF">TUM4630_01630</name>
</gene>
<feature type="transmembrane region" description="Helical" evidence="1">
    <location>
        <begin position="63"/>
        <end position="80"/>
    </location>
</feature>
<organism evidence="2 3">
    <name type="scientific">Shewanella algidipiscicola</name>
    <dbReference type="NCBI Taxonomy" id="614070"/>
    <lineage>
        <taxon>Bacteria</taxon>
        <taxon>Pseudomonadati</taxon>
        <taxon>Pseudomonadota</taxon>
        <taxon>Gammaproteobacteria</taxon>
        <taxon>Alteromonadales</taxon>
        <taxon>Shewanellaceae</taxon>
        <taxon>Shewanella</taxon>
    </lineage>
</organism>
<feature type="transmembrane region" description="Helical" evidence="1">
    <location>
        <begin position="37"/>
        <end position="57"/>
    </location>
</feature>
<proteinExistence type="predicted"/>
<comment type="caution">
    <text evidence="2">The sequence shown here is derived from an EMBL/GenBank/DDBJ whole genome shotgun (WGS) entry which is preliminary data.</text>
</comment>
<dbReference type="Pfam" id="PF06611">
    <property type="entry name" value="DUF1145"/>
    <property type="match status" value="1"/>
</dbReference>
<evidence type="ECO:0008006" key="4">
    <source>
        <dbReference type="Google" id="ProtNLM"/>
    </source>
</evidence>
<evidence type="ECO:0000313" key="3">
    <source>
        <dbReference type="Proteomes" id="UP000761574"/>
    </source>
</evidence>
<evidence type="ECO:0000313" key="2">
    <source>
        <dbReference type="EMBL" id="GIU41896.1"/>
    </source>
</evidence>
<accession>A0ABQ4P344</accession>
<reference evidence="2 3" key="1">
    <citation type="submission" date="2021-05" db="EMBL/GenBank/DDBJ databases">
        <title>Molecular characterization for Shewanella algae harboring chromosomal blaOXA-55-like strains isolated from clinical and environment sample.</title>
        <authorList>
            <person name="Ohama Y."/>
            <person name="Aoki K."/>
            <person name="Harada S."/>
            <person name="Moriya K."/>
            <person name="Ishii Y."/>
            <person name="Tateda K."/>
        </authorList>
    </citation>
    <scope>NUCLEOTIDE SEQUENCE [LARGE SCALE GENOMIC DNA]</scope>
    <source>
        <strain evidence="2 3">LMG 23746</strain>
    </source>
</reference>
<dbReference type="PANTHER" id="PTHR38775:SF1">
    <property type="entry name" value="INNER MEMBRANE PROTEIN"/>
    <property type="match status" value="1"/>
</dbReference>
<dbReference type="PANTHER" id="PTHR38775">
    <property type="entry name" value="INNER MEMBRANE PROTEIN-RELATED"/>
    <property type="match status" value="1"/>
</dbReference>
<keyword evidence="1" id="KW-0472">Membrane</keyword>
<feature type="transmembrane region" description="Helical" evidence="1">
    <location>
        <begin position="6"/>
        <end position="25"/>
    </location>
</feature>
<keyword evidence="1" id="KW-0812">Transmembrane</keyword>